<dbReference type="InterPro" id="IPR005503">
    <property type="entry name" value="FliL"/>
</dbReference>
<evidence type="ECO:0000256" key="8">
    <source>
        <dbReference type="SAM" id="Phobius"/>
    </source>
</evidence>
<dbReference type="GO" id="GO:0006935">
    <property type="term" value="P:chemotaxis"/>
    <property type="evidence" value="ECO:0007669"/>
    <property type="project" value="UniProtKB-KW"/>
</dbReference>
<accession>A0A0W8E4P0</accession>
<keyword evidence="3" id="KW-0145">Chemotaxis</keyword>
<feature type="transmembrane region" description="Helical" evidence="8">
    <location>
        <begin position="20"/>
        <end position="39"/>
    </location>
</feature>
<dbReference type="GO" id="GO:0071978">
    <property type="term" value="P:bacterial-type flagellum-dependent swarming motility"/>
    <property type="evidence" value="ECO:0007669"/>
    <property type="project" value="TreeGrafter"/>
</dbReference>
<keyword evidence="2" id="KW-1003">Cell membrane</keyword>
<evidence type="ECO:0000313" key="9">
    <source>
        <dbReference type="EMBL" id="KUG03599.1"/>
    </source>
</evidence>
<protein>
    <submittedName>
        <fullName evidence="9">Flagellar biosynthesis protein flil</fullName>
    </submittedName>
</protein>
<keyword evidence="4 8" id="KW-0812">Transmembrane</keyword>
<dbReference type="GO" id="GO:0009425">
    <property type="term" value="C:bacterial-type flagellum basal body"/>
    <property type="evidence" value="ECO:0007669"/>
    <property type="project" value="InterPro"/>
</dbReference>
<organism evidence="9">
    <name type="scientific">hydrocarbon metagenome</name>
    <dbReference type="NCBI Taxonomy" id="938273"/>
    <lineage>
        <taxon>unclassified sequences</taxon>
        <taxon>metagenomes</taxon>
        <taxon>ecological metagenomes</taxon>
    </lineage>
</organism>
<keyword evidence="6 8" id="KW-1133">Transmembrane helix</keyword>
<comment type="caution">
    <text evidence="9">The sequence shown here is derived from an EMBL/GenBank/DDBJ whole genome shotgun (WGS) entry which is preliminary data.</text>
</comment>
<evidence type="ECO:0000256" key="2">
    <source>
        <dbReference type="ARBA" id="ARBA00022475"/>
    </source>
</evidence>
<keyword evidence="9" id="KW-0282">Flagellum</keyword>
<dbReference type="PANTHER" id="PTHR35091:SF2">
    <property type="entry name" value="FLAGELLAR PROTEIN FLIL"/>
    <property type="match status" value="1"/>
</dbReference>
<keyword evidence="7 8" id="KW-0472">Membrane</keyword>
<reference evidence="9" key="1">
    <citation type="journal article" date="2015" name="Proc. Natl. Acad. Sci. U.S.A.">
        <title>Networks of energetic and metabolic interactions define dynamics in microbial communities.</title>
        <authorList>
            <person name="Embree M."/>
            <person name="Liu J.K."/>
            <person name="Al-Bassam M.M."/>
            <person name="Zengler K."/>
        </authorList>
    </citation>
    <scope>NUCLEOTIDE SEQUENCE</scope>
</reference>
<dbReference type="GO" id="GO:0005886">
    <property type="term" value="C:plasma membrane"/>
    <property type="evidence" value="ECO:0007669"/>
    <property type="project" value="UniProtKB-SubCell"/>
</dbReference>
<name>A0A0W8E4P0_9ZZZZ</name>
<comment type="subcellular location">
    <subcellularLocation>
        <location evidence="1">Cell membrane</location>
        <topology evidence="1">Single-pass membrane protein</topology>
    </subcellularLocation>
</comment>
<keyword evidence="9" id="KW-0966">Cell projection</keyword>
<keyword evidence="9" id="KW-0969">Cilium</keyword>
<proteinExistence type="predicted"/>
<dbReference type="PANTHER" id="PTHR35091">
    <property type="entry name" value="FLAGELLAR PROTEIN FLIL"/>
    <property type="match status" value="1"/>
</dbReference>
<evidence type="ECO:0000256" key="6">
    <source>
        <dbReference type="ARBA" id="ARBA00022989"/>
    </source>
</evidence>
<evidence type="ECO:0000256" key="7">
    <source>
        <dbReference type="ARBA" id="ARBA00023136"/>
    </source>
</evidence>
<dbReference type="EMBL" id="LNQE01001877">
    <property type="protein sequence ID" value="KUG03599.1"/>
    <property type="molecule type" value="Genomic_DNA"/>
</dbReference>
<evidence type="ECO:0000256" key="4">
    <source>
        <dbReference type="ARBA" id="ARBA00022692"/>
    </source>
</evidence>
<evidence type="ECO:0000256" key="1">
    <source>
        <dbReference type="ARBA" id="ARBA00004162"/>
    </source>
</evidence>
<dbReference type="AlphaFoldDB" id="A0A0W8E4P0"/>
<gene>
    <name evidence="9" type="ORF">ASZ90_019032</name>
</gene>
<sequence>MADDNTVDAGQKKSGLDLKIIIIGLVIFIVLVGGSFYLMKSIMAPLMPEEEKTLKEGSAANIGVLVPIGEFMTNINDVAGTRYLKVEVTVESSDEKAKEKVDAYMPVIRDSIQGILSAKTVADLDVRNRDNLKMEIKDEINNKIGKTINNVYFTSFIMQ</sequence>
<evidence type="ECO:0000256" key="5">
    <source>
        <dbReference type="ARBA" id="ARBA00022779"/>
    </source>
</evidence>
<evidence type="ECO:0000256" key="3">
    <source>
        <dbReference type="ARBA" id="ARBA00022500"/>
    </source>
</evidence>
<dbReference type="Pfam" id="PF03748">
    <property type="entry name" value="FliL"/>
    <property type="match status" value="1"/>
</dbReference>
<keyword evidence="5" id="KW-0283">Flagellar rotation</keyword>